<protein>
    <submittedName>
        <fullName evidence="1">Uncharacterized protein</fullName>
    </submittedName>
</protein>
<dbReference type="AlphaFoldDB" id="A0A368R160"/>
<gene>
    <name evidence="1" type="ORF">SETIT_5G041100v2</name>
</gene>
<reference evidence="1" key="2">
    <citation type="submission" date="2015-07" db="EMBL/GenBank/DDBJ databases">
        <authorList>
            <person name="Noorani M."/>
        </authorList>
    </citation>
    <scope>NUCLEOTIDE SEQUENCE</scope>
    <source>
        <strain evidence="1">Yugu1</strain>
    </source>
</reference>
<reference evidence="1" key="1">
    <citation type="journal article" date="2012" name="Nat. Biotechnol.">
        <title>Reference genome sequence of the model plant Setaria.</title>
        <authorList>
            <person name="Bennetzen J.L."/>
            <person name="Schmutz J."/>
            <person name="Wang H."/>
            <person name="Percifield R."/>
            <person name="Hawkins J."/>
            <person name="Pontaroli A.C."/>
            <person name="Estep M."/>
            <person name="Feng L."/>
            <person name="Vaughn J.N."/>
            <person name="Grimwood J."/>
            <person name="Jenkins J."/>
            <person name="Barry K."/>
            <person name="Lindquist E."/>
            <person name="Hellsten U."/>
            <person name="Deshpande S."/>
            <person name="Wang X."/>
            <person name="Wu X."/>
            <person name="Mitros T."/>
            <person name="Triplett J."/>
            <person name="Yang X."/>
            <person name="Ye C.Y."/>
            <person name="Mauro-Herrera M."/>
            <person name="Wang L."/>
            <person name="Li P."/>
            <person name="Sharma M."/>
            <person name="Sharma R."/>
            <person name="Ronald P.C."/>
            <person name="Panaud O."/>
            <person name="Kellogg E.A."/>
            <person name="Brutnell T.P."/>
            <person name="Doust A.N."/>
            <person name="Tuskan G.A."/>
            <person name="Rokhsar D."/>
            <person name="Devos K.M."/>
        </authorList>
    </citation>
    <scope>NUCLEOTIDE SEQUENCE [LARGE SCALE GENOMIC DNA]</scope>
    <source>
        <strain evidence="1">Yugu1</strain>
    </source>
</reference>
<evidence type="ECO:0000313" key="1">
    <source>
        <dbReference type="EMBL" id="RCV23892.1"/>
    </source>
</evidence>
<proteinExistence type="predicted"/>
<organism evidence="1">
    <name type="scientific">Setaria italica</name>
    <name type="common">Foxtail millet</name>
    <name type="synonym">Panicum italicum</name>
    <dbReference type="NCBI Taxonomy" id="4555"/>
    <lineage>
        <taxon>Eukaryota</taxon>
        <taxon>Viridiplantae</taxon>
        <taxon>Streptophyta</taxon>
        <taxon>Embryophyta</taxon>
        <taxon>Tracheophyta</taxon>
        <taxon>Spermatophyta</taxon>
        <taxon>Magnoliopsida</taxon>
        <taxon>Liliopsida</taxon>
        <taxon>Poales</taxon>
        <taxon>Poaceae</taxon>
        <taxon>PACMAD clade</taxon>
        <taxon>Panicoideae</taxon>
        <taxon>Panicodae</taxon>
        <taxon>Paniceae</taxon>
        <taxon>Cenchrinae</taxon>
        <taxon>Setaria</taxon>
    </lineage>
</organism>
<dbReference type="EMBL" id="CM003532">
    <property type="protein sequence ID" value="RCV23892.1"/>
    <property type="molecule type" value="Genomic_DNA"/>
</dbReference>
<accession>A0A368R160</accession>
<sequence>MLIQSFLPSFLPSFCFFFSPYAKSCTRPNLLTETHWRSYLLRWLRTQGNLHHQNIVNCIALMMGMPRMCLPVLVNANIENYYILPYLYIITYLY</sequence>
<name>A0A368R160_SETIT</name>